<dbReference type="Pfam" id="PF12770">
    <property type="entry name" value="CHAT"/>
    <property type="match status" value="2"/>
</dbReference>
<proteinExistence type="predicted"/>
<dbReference type="InterPro" id="IPR019734">
    <property type="entry name" value="TPR_rpt"/>
</dbReference>
<dbReference type="Proteomes" id="UP000663841">
    <property type="component" value="Unassembled WGS sequence"/>
</dbReference>
<comment type="caution">
    <text evidence="4">The sequence shown here is derived from an EMBL/GenBank/DDBJ whole genome shotgun (WGS) entry which is preliminary data.</text>
</comment>
<dbReference type="SMART" id="SM00028">
    <property type="entry name" value="TPR"/>
    <property type="match status" value="5"/>
</dbReference>
<gene>
    <name evidence="4" type="ORF">RDB_LOCUS121325</name>
</gene>
<dbReference type="SUPFAM" id="SSF81901">
    <property type="entry name" value="HCP-like"/>
    <property type="match status" value="1"/>
</dbReference>
<feature type="repeat" description="TPR" evidence="1">
    <location>
        <begin position="183"/>
        <end position="216"/>
    </location>
</feature>
<keyword evidence="1" id="KW-0802">TPR repeat</keyword>
<accession>A0A8H3B685</accession>
<dbReference type="PROSITE" id="PS50005">
    <property type="entry name" value="TPR"/>
    <property type="match status" value="1"/>
</dbReference>
<reference evidence="4" key="1">
    <citation type="submission" date="2021-01" db="EMBL/GenBank/DDBJ databases">
        <authorList>
            <person name="Kaushik A."/>
        </authorList>
    </citation>
    <scope>NUCLEOTIDE SEQUENCE</scope>
    <source>
        <strain evidence="4">AG3-T5</strain>
    </source>
</reference>
<feature type="region of interest" description="Disordered" evidence="2">
    <location>
        <begin position="1"/>
        <end position="49"/>
    </location>
</feature>
<feature type="domain" description="CHAT" evidence="3">
    <location>
        <begin position="879"/>
        <end position="1026"/>
    </location>
</feature>
<dbReference type="Gene3D" id="1.25.40.10">
    <property type="entry name" value="Tetratricopeptide repeat domain"/>
    <property type="match status" value="4"/>
</dbReference>
<dbReference type="SUPFAM" id="SSF48452">
    <property type="entry name" value="TPR-like"/>
    <property type="match status" value="2"/>
</dbReference>
<protein>
    <recommendedName>
        <fullName evidence="3">CHAT domain-containing protein</fullName>
    </recommendedName>
</protein>
<evidence type="ECO:0000313" key="4">
    <source>
        <dbReference type="EMBL" id="CAE6449072.1"/>
    </source>
</evidence>
<sequence>MDLGSRSPMDTTMSPGSRSRATLMGLVEENRDNTQDASENTPEAETPEKLHLNIDDDRSVEDPNGPGQSQVVQLPANELELLKSGMVGLLLTQGSPYKERYQRLGKLTDLDKVIECDTLALGLTANNDLAKDLHANLGVSYCYRYERLGELADLDKAIECKAHALALTSDEDPDISDRNAYLAASYYNRYERLGELSDLEKAIECHTRALELTPDGHPGTADRYTSLGMFYIDRYRHLGEPADIEKAFEYHSRALVLTPNGHPDMSTRHANLGVSYTLRYQRLGGLADLDKAMECDIRALALTPDGHPYMLRRHFNLGAAYSDRYQRLGELVDIEKAIECHSRALLLTSNGHPDMPHMHASLGMSYNHRYQRLGDLADLDKAIECDTRALALTPDRHPDLLPRLASLGESYRDRYQRLGELADIEKAVECHSRALALTPDGHRDMPRRHDSLGLSYICRYRRLDELADLEKSIECHSRALALTPNGHPDMPHLHSSLGQCYSDRYRRLDELEDLDKAIEHYTHALGLTPDDHPHISNRHASLGVAYDDRYECLGELADLDKAIEFHTRGLALTPTGHPKLTRQYRNYAMSLLQRYKHTDQSAYLADCWEAFRKASQDFTGTPQDRFRHALQWASTASEQFFCDSIEPYQTAIDLLPQFIWLGATASQRYQDLLTAKNLATNACFEAILCSDHSLALEWLEHARCVVWNQSLMLRLPLDQLHSSYPDVATQLRSVATQLDSSSFQPQPVLTALSDSISAEQVGQQRRRLATEYQNLLAQTRQLPGFETFLQPSKASELMGAVRGGPIVVINCHWFQCDALVIVPGNDKVGHLELPNFTENKARQAHSELEGSLRRKGIRQRGVKVRPQPGYEDGIESVLSILWSGIVKPVLDHLGYIVDTPNQPLPHITWCPTGPLSFLPFHAAGDYSQPQSQIYNYAVSSYTPTLSALLVSTPRAFNQDCRILAIGQANTPDLKPLPGTIKELSHVKTQTHDKAQYSQLTGDQATTAAVLDAMEQHDWVHLACHAHNRDLRMGLRNDVPKQSLPHITWCPTGPLSFLPLHAAGDYSQPQSQIYNYAVSSYIPTLSALLVSTPRAFNQDCRILAIGQANTPNLKPLPGTIKELSHVKTQTHNKAQYSQLTGDQATTAAVLDAMEQYDWVHLACHAHQNVNDPTQSGFFLHDGTLTLSTINQRSFKNKGLAFLSACQTATGDENLPDEAIHLASGMLMAGYPSVIATMWSVDDRDAPYVADKVYAQLMKDGKLGNGEAGRALHHAVAGLRAKVGEKDFGRWVPYIHIGS</sequence>
<evidence type="ECO:0000259" key="3">
    <source>
        <dbReference type="Pfam" id="PF12770"/>
    </source>
</evidence>
<dbReference type="InterPro" id="IPR011990">
    <property type="entry name" value="TPR-like_helical_dom_sf"/>
</dbReference>
<dbReference type="PANTHER" id="PTHR10098:SF106">
    <property type="entry name" value="TETRATRICOPEPTIDE REPEAT PROTEIN 28-LIKE PROTEIN"/>
    <property type="match status" value="1"/>
</dbReference>
<feature type="compositionally biased region" description="Polar residues" evidence="2">
    <location>
        <begin position="8"/>
        <end position="20"/>
    </location>
</feature>
<organism evidence="4 5">
    <name type="scientific">Rhizoctonia solani</name>
    <dbReference type="NCBI Taxonomy" id="456999"/>
    <lineage>
        <taxon>Eukaryota</taxon>
        <taxon>Fungi</taxon>
        <taxon>Dikarya</taxon>
        <taxon>Basidiomycota</taxon>
        <taxon>Agaricomycotina</taxon>
        <taxon>Agaricomycetes</taxon>
        <taxon>Cantharellales</taxon>
        <taxon>Ceratobasidiaceae</taxon>
        <taxon>Rhizoctonia</taxon>
    </lineage>
</organism>
<evidence type="ECO:0000256" key="1">
    <source>
        <dbReference type="PROSITE-ProRule" id="PRU00339"/>
    </source>
</evidence>
<feature type="domain" description="CHAT" evidence="3">
    <location>
        <begin position="1035"/>
        <end position="1297"/>
    </location>
</feature>
<dbReference type="PANTHER" id="PTHR10098">
    <property type="entry name" value="RAPSYN-RELATED"/>
    <property type="match status" value="1"/>
</dbReference>
<name>A0A8H3B685_9AGAM</name>
<dbReference type="InterPro" id="IPR024983">
    <property type="entry name" value="CHAT_dom"/>
</dbReference>
<evidence type="ECO:0000313" key="5">
    <source>
        <dbReference type="Proteomes" id="UP000663841"/>
    </source>
</evidence>
<dbReference type="EMBL" id="CAJMWW010000131">
    <property type="protein sequence ID" value="CAE6449072.1"/>
    <property type="molecule type" value="Genomic_DNA"/>
</dbReference>
<evidence type="ECO:0000256" key="2">
    <source>
        <dbReference type="SAM" id="MobiDB-lite"/>
    </source>
</evidence>